<dbReference type="CDD" id="cd00293">
    <property type="entry name" value="USP-like"/>
    <property type="match status" value="1"/>
</dbReference>
<dbReference type="Gene3D" id="3.40.50.620">
    <property type="entry name" value="HUPs"/>
    <property type="match status" value="1"/>
</dbReference>
<dbReference type="EMBL" id="UINC01023445">
    <property type="protein sequence ID" value="SVA95119.1"/>
    <property type="molecule type" value="Genomic_DNA"/>
</dbReference>
<dbReference type="AlphaFoldDB" id="A0A382A125"/>
<dbReference type="Pfam" id="PF00582">
    <property type="entry name" value="Usp"/>
    <property type="match status" value="1"/>
</dbReference>
<feature type="domain" description="UspA" evidence="1">
    <location>
        <begin position="4"/>
        <end position="136"/>
    </location>
</feature>
<dbReference type="InterPro" id="IPR006015">
    <property type="entry name" value="Universal_stress_UspA"/>
</dbReference>
<protein>
    <recommendedName>
        <fullName evidence="1">UspA domain-containing protein</fullName>
    </recommendedName>
</protein>
<reference evidence="2" key="1">
    <citation type="submission" date="2018-05" db="EMBL/GenBank/DDBJ databases">
        <authorList>
            <person name="Lanie J.A."/>
            <person name="Ng W.-L."/>
            <person name="Kazmierczak K.M."/>
            <person name="Andrzejewski T.M."/>
            <person name="Davidsen T.M."/>
            <person name="Wayne K.J."/>
            <person name="Tettelin H."/>
            <person name="Glass J.I."/>
            <person name="Rusch D."/>
            <person name="Podicherti R."/>
            <person name="Tsui H.-C.T."/>
            <person name="Winkler M.E."/>
        </authorList>
    </citation>
    <scope>NUCLEOTIDE SEQUENCE</scope>
</reference>
<dbReference type="InterPro" id="IPR014729">
    <property type="entry name" value="Rossmann-like_a/b/a_fold"/>
</dbReference>
<organism evidence="2">
    <name type="scientific">marine metagenome</name>
    <dbReference type="NCBI Taxonomy" id="408172"/>
    <lineage>
        <taxon>unclassified sequences</taxon>
        <taxon>metagenomes</taxon>
        <taxon>ecological metagenomes</taxon>
    </lineage>
</organism>
<dbReference type="PRINTS" id="PR01438">
    <property type="entry name" value="UNVRSLSTRESS"/>
</dbReference>
<dbReference type="InterPro" id="IPR006016">
    <property type="entry name" value="UspA"/>
</dbReference>
<evidence type="ECO:0000259" key="1">
    <source>
        <dbReference type="Pfam" id="PF00582"/>
    </source>
</evidence>
<gene>
    <name evidence="2" type="ORF">METZ01_LOCUS147973</name>
</gene>
<proteinExistence type="predicted"/>
<name>A0A382A125_9ZZZZ</name>
<accession>A0A382A125</accession>
<dbReference type="SUPFAM" id="SSF52402">
    <property type="entry name" value="Adenine nucleotide alpha hydrolases-like"/>
    <property type="match status" value="1"/>
</dbReference>
<sequence length="139" mass="15362">MSHYNKIMVSLVADGSEEVVVKQAYQMATDLNAKLVVIHVNEPHAGEMSMMMDSPKEITADIICDQIKAYGFEGVTEKMDVIITEGESVSKAIEEHCDDVDLLIVGHRKMSQFKSNIMDSTDEGITNLLSCPVLVVQKD</sequence>
<evidence type="ECO:0000313" key="2">
    <source>
        <dbReference type="EMBL" id="SVA95119.1"/>
    </source>
</evidence>